<dbReference type="Pfam" id="PF14577">
    <property type="entry name" value="SEO_C"/>
    <property type="match status" value="1"/>
</dbReference>
<dbReference type="InterPro" id="IPR027944">
    <property type="entry name" value="SEO_C"/>
</dbReference>
<evidence type="ECO:0000259" key="1">
    <source>
        <dbReference type="Pfam" id="PF14576"/>
    </source>
</evidence>
<dbReference type="AlphaFoldDB" id="A0A2Z7C6X2"/>
<name>A0A2Z7C6X2_9LAMI</name>
<proteinExistence type="predicted"/>
<dbReference type="PANTHER" id="PTHR33232">
    <property type="entry name" value="PROTEIN SIEVE ELEMENT OCCLUSION B-LIKE"/>
    <property type="match status" value="1"/>
</dbReference>
<evidence type="ECO:0008006" key="5">
    <source>
        <dbReference type="Google" id="ProtNLM"/>
    </source>
</evidence>
<organism evidence="3 4">
    <name type="scientific">Dorcoceras hygrometricum</name>
    <dbReference type="NCBI Taxonomy" id="472368"/>
    <lineage>
        <taxon>Eukaryota</taxon>
        <taxon>Viridiplantae</taxon>
        <taxon>Streptophyta</taxon>
        <taxon>Embryophyta</taxon>
        <taxon>Tracheophyta</taxon>
        <taxon>Spermatophyta</taxon>
        <taxon>Magnoliopsida</taxon>
        <taxon>eudicotyledons</taxon>
        <taxon>Gunneridae</taxon>
        <taxon>Pentapetalae</taxon>
        <taxon>asterids</taxon>
        <taxon>lamiids</taxon>
        <taxon>Lamiales</taxon>
        <taxon>Gesneriaceae</taxon>
        <taxon>Didymocarpoideae</taxon>
        <taxon>Trichosporeae</taxon>
        <taxon>Loxocarpinae</taxon>
        <taxon>Dorcoceras</taxon>
    </lineage>
</organism>
<keyword evidence="4" id="KW-1185">Reference proteome</keyword>
<dbReference type="InterPro" id="IPR039299">
    <property type="entry name" value="SEOA"/>
</dbReference>
<dbReference type="GO" id="GO:0010088">
    <property type="term" value="P:phloem development"/>
    <property type="evidence" value="ECO:0007669"/>
    <property type="project" value="InterPro"/>
</dbReference>
<dbReference type="Pfam" id="PF14576">
    <property type="entry name" value="SEO_N"/>
    <property type="match status" value="1"/>
</dbReference>
<gene>
    <name evidence="3" type="ORF">F511_12420</name>
</gene>
<dbReference type="Proteomes" id="UP000250235">
    <property type="component" value="Unassembled WGS sequence"/>
</dbReference>
<feature type="domain" description="Sieve element occlusion N-terminal" evidence="1">
    <location>
        <begin position="80"/>
        <end position="377"/>
    </location>
</feature>
<evidence type="ECO:0000259" key="2">
    <source>
        <dbReference type="Pfam" id="PF14577"/>
    </source>
</evidence>
<evidence type="ECO:0000313" key="4">
    <source>
        <dbReference type="Proteomes" id="UP000250235"/>
    </source>
</evidence>
<dbReference type="EMBL" id="KV000740">
    <property type="protein sequence ID" value="KZV40025.1"/>
    <property type="molecule type" value="Genomic_DNA"/>
</dbReference>
<feature type="domain" description="Sieve element occlusion C-terminal" evidence="2">
    <location>
        <begin position="582"/>
        <end position="816"/>
    </location>
</feature>
<dbReference type="OrthoDB" id="1854460at2759"/>
<protein>
    <recommendedName>
        <fullName evidence="5">Protein SIEVE ELEMENT OCCLUSION B-like</fullName>
    </recommendedName>
</protein>
<sequence length="817" mass="93343">MANYQVLPPITKSRPLITETVLPAKDPVLDGGLAQNYTPDPVLKQSYELDHGTHNPSAPVNVKGGHMMLKRNPNRLSLSSDESTLSHQILATHSLAYEDFDVKPVLAIVEDIFRLSKPLTTSDHSLAPIHGNQVQHHSDTKEDKAYRGSVLEDKAYHSSTLGDNAYDSSYRDLDIVKALAYSINKICSEIVCKCASGAEAHSVTMDFLRSLSNYSWDAKVVITFAAFAINFGEFWLVVQHQTKDPLAKNVASLRDLPETMEQSTDLRRKFESVFELLSTALKVTHCLIEFKELPSQYIAHESGEMAAATAHIPAAVYWIIRSLLACASLLLNRTGSVHEYLTSTTESWDILNMAHKLSVMLEHLQRQLKICKDIIGEFYLNTIFSISQDTINGTGSLPSTERKRGEDAYIAFKKLMEAVHIDNMKVFRAMIRARDDQKPLFHGSRKINEKLEILRSKHVLLLITDLNIPHEELNILHSIYNQHPTRQEYEVLWLPIVEPSTTSVASFQDTDFHNLRNLMPWHSVEHPSFIEPVAVRYIREVWNFVHRPMLVVLDPQAKLSNLDALPMMWIWGSNGFPFTKQRETALWAESTWNLELLADAIDPRFTDWTRDNRIICLYGGEDTEWVRRFTQSARAAAATMRIPLEMLYVGKSNPKEKVRRCHDVIEREKLSHTFPLDNYNDYIWFFWTRLMSMLNSKKRLGASVESDTVMQEILNMLTFDGSEVGWAIFSRGNNEMMKGKGDVLLPVLDNHAQWAYRVDHPDKFVDVLDEETRGVRTEHHCNRLILPGYAGQISERIVCSECGKTMDQYVMYRCCTD</sequence>
<accession>A0A2Z7C6X2</accession>
<dbReference type="PANTHER" id="PTHR33232:SF20">
    <property type="entry name" value="PROTEIN SIEVE ELEMENT OCCLUSION B-LIKE"/>
    <property type="match status" value="1"/>
</dbReference>
<evidence type="ECO:0000313" key="3">
    <source>
        <dbReference type="EMBL" id="KZV40025.1"/>
    </source>
</evidence>
<dbReference type="InterPro" id="IPR027942">
    <property type="entry name" value="SEO_N"/>
</dbReference>
<reference evidence="3 4" key="1">
    <citation type="journal article" date="2015" name="Proc. Natl. Acad. Sci. U.S.A.">
        <title>The resurrection genome of Boea hygrometrica: A blueprint for survival of dehydration.</title>
        <authorList>
            <person name="Xiao L."/>
            <person name="Yang G."/>
            <person name="Zhang L."/>
            <person name="Yang X."/>
            <person name="Zhao S."/>
            <person name="Ji Z."/>
            <person name="Zhou Q."/>
            <person name="Hu M."/>
            <person name="Wang Y."/>
            <person name="Chen M."/>
            <person name="Xu Y."/>
            <person name="Jin H."/>
            <person name="Xiao X."/>
            <person name="Hu G."/>
            <person name="Bao F."/>
            <person name="Hu Y."/>
            <person name="Wan P."/>
            <person name="Li L."/>
            <person name="Deng X."/>
            <person name="Kuang T."/>
            <person name="Xiang C."/>
            <person name="Zhu J.K."/>
            <person name="Oliver M.J."/>
            <person name="He Y."/>
        </authorList>
    </citation>
    <scope>NUCLEOTIDE SEQUENCE [LARGE SCALE GENOMIC DNA]</scope>
    <source>
        <strain evidence="4">cv. XS01</strain>
    </source>
</reference>